<evidence type="ECO:0000313" key="3">
    <source>
        <dbReference type="Proteomes" id="UP000625210"/>
    </source>
</evidence>
<accession>A0A8J2VCZ4</accession>
<evidence type="ECO:0000256" key="1">
    <source>
        <dbReference type="SAM" id="Coils"/>
    </source>
</evidence>
<organism evidence="2 3">
    <name type="scientific">Marinithermofilum abyssi</name>
    <dbReference type="NCBI Taxonomy" id="1571185"/>
    <lineage>
        <taxon>Bacteria</taxon>
        <taxon>Bacillati</taxon>
        <taxon>Bacillota</taxon>
        <taxon>Bacilli</taxon>
        <taxon>Bacillales</taxon>
        <taxon>Thermoactinomycetaceae</taxon>
        <taxon>Marinithermofilum</taxon>
    </lineage>
</organism>
<evidence type="ECO:0008006" key="4">
    <source>
        <dbReference type="Google" id="ProtNLM"/>
    </source>
</evidence>
<proteinExistence type="predicted"/>
<keyword evidence="1" id="KW-0175">Coiled coil</keyword>
<evidence type="ECO:0000313" key="2">
    <source>
        <dbReference type="EMBL" id="GGE19457.1"/>
    </source>
</evidence>
<dbReference type="EMBL" id="BMHQ01000007">
    <property type="protein sequence ID" value="GGE19457.1"/>
    <property type="molecule type" value="Genomic_DNA"/>
</dbReference>
<dbReference type="AlphaFoldDB" id="A0A8J2VCZ4"/>
<gene>
    <name evidence="2" type="ORF">GCM10011571_21720</name>
</gene>
<protein>
    <recommendedName>
        <fullName evidence="4">DUF1657 domain-containing protein</fullName>
    </recommendedName>
</protein>
<sequence length="68" mass="8032">MTSYSKVKQTTVSLEGVKTTLEMYSQVAQTEDARNTFRRNAQRLETILERLNRRLQSMEFEEPQYKGN</sequence>
<comment type="caution">
    <text evidence="2">The sequence shown here is derived from an EMBL/GenBank/DDBJ whole genome shotgun (WGS) entry which is preliminary data.</text>
</comment>
<name>A0A8J2VCZ4_9BACL</name>
<dbReference type="Proteomes" id="UP000625210">
    <property type="component" value="Unassembled WGS sequence"/>
</dbReference>
<dbReference type="RefSeq" id="WP_188647916.1">
    <property type="nucleotide sequence ID" value="NZ_BMHQ01000007.1"/>
</dbReference>
<dbReference type="InterPro" id="IPR012452">
    <property type="entry name" value="DUF1657"/>
</dbReference>
<reference evidence="2" key="1">
    <citation type="journal article" date="2014" name="Int. J. Syst. Evol. Microbiol.">
        <title>Complete genome sequence of Corynebacterium casei LMG S-19264T (=DSM 44701T), isolated from a smear-ripened cheese.</title>
        <authorList>
            <consortium name="US DOE Joint Genome Institute (JGI-PGF)"/>
            <person name="Walter F."/>
            <person name="Albersmeier A."/>
            <person name="Kalinowski J."/>
            <person name="Ruckert C."/>
        </authorList>
    </citation>
    <scope>NUCLEOTIDE SEQUENCE</scope>
    <source>
        <strain evidence="2">CGMCC 1.15179</strain>
    </source>
</reference>
<dbReference type="Pfam" id="PF07870">
    <property type="entry name" value="DUF1657"/>
    <property type="match status" value="1"/>
</dbReference>
<reference evidence="2" key="2">
    <citation type="submission" date="2020-09" db="EMBL/GenBank/DDBJ databases">
        <authorList>
            <person name="Sun Q."/>
            <person name="Zhou Y."/>
        </authorList>
    </citation>
    <scope>NUCLEOTIDE SEQUENCE</scope>
    <source>
        <strain evidence="2">CGMCC 1.15179</strain>
    </source>
</reference>
<feature type="coiled-coil region" evidence="1">
    <location>
        <begin position="34"/>
        <end position="61"/>
    </location>
</feature>
<keyword evidence="3" id="KW-1185">Reference proteome</keyword>